<evidence type="ECO:0000313" key="3">
    <source>
        <dbReference type="Proteomes" id="UP000813385"/>
    </source>
</evidence>
<feature type="compositionally biased region" description="Low complexity" evidence="1">
    <location>
        <begin position="62"/>
        <end position="71"/>
    </location>
</feature>
<keyword evidence="3" id="KW-1185">Reference proteome</keyword>
<dbReference type="Proteomes" id="UP000813385">
    <property type="component" value="Unassembled WGS sequence"/>
</dbReference>
<feature type="compositionally biased region" description="Polar residues" evidence="1">
    <location>
        <begin position="46"/>
        <end position="61"/>
    </location>
</feature>
<gene>
    <name evidence="2" type="ORF">B0T11DRAFT_328796</name>
</gene>
<proteinExistence type="predicted"/>
<dbReference type="AlphaFoldDB" id="A0A8K0X5F7"/>
<name>A0A8K0X5F7_9PEZI</name>
<feature type="compositionally biased region" description="Low complexity" evidence="1">
    <location>
        <begin position="93"/>
        <end position="117"/>
    </location>
</feature>
<feature type="compositionally biased region" description="Polar residues" evidence="1">
    <location>
        <begin position="118"/>
        <end position="127"/>
    </location>
</feature>
<evidence type="ECO:0000313" key="2">
    <source>
        <dbReference type="EMBL" id="KAH7362760.1"/>
    </source>
</evidence>
<dbReference type="PANTHER" id="PTHR38703:SF1">
    <property type="entry name" value="ALLERGEN"/>
    <property type="match status" value="1"/>
</dbReference>
<feature type="compositionally biased region" description="Polar residues" evidence="1">
    <location>
        <begin position="72"/>
        <end position="92"/>
    </location>
</feature>
<comment type="caution">
    <text evidence="2">The sequence shown here is derived from an EMBL/GenBank/DDBJ whole genome shotgun (WGS) entry which is preliminary data.</text>
</comment>
<organism evidence="2 3">
    <name type="scientific">Plectosphaerella cucumerina</name>
    <dbReference type="NCBI Taxonomy" id="40658"/>
    <lineage>
        <taxon>Eukaryota</taxon>
        <taxon>Fungi</taxon>
        <taxon>Dikarya</taxon>
        <taxon>Ascomycota</taxon>
        <taxon>Pezizomycotina</taxon>
        <taxon>Sordariomycetes</taxon>
        <taxon>Hypocreomycetidae</taxon>
        <taxon>Glomerellales</taxon>
        <taxon>Plectosphaerellaceae</taxon>
        <taxon>Plectosphaerella</taxon>
    </lineage>
</organism>
<dbReference type="OrthoDB" id="2118965at2759"/>
<protein>
    <recommendedName>
        <fullName evidence="4">Allergen</fullName>
    </recommendedName>
</protein>
<evidence type="ECO:0000256" key="1">
    <source>
        <dbReference type="SAM" id="MobiDB-lite"/>
    </source>
</evidence>
<evidence type="ECO:0008006" key="4">
    <source>
        <dbReference type="Google" id="ProtNLM"/>
    </source>
</evidence>
<sequence>MMPLASEQIHTEKVKQLSTHFNIFRLLQSQLLPNQAQSSDASQAQLIQVQSDSEQTQPDEIQTQTGTEQTQSDNEQLQSNNTQIQPKDQVQPSNISNISNTSNTSNTSTSNASTSNNPHPNDNMATINKTSTHRVSNGTSSVSTADNTDQEIVKFVAHDGEHHTTVDESVFKVVTDEHIRTYQHEEITHALDKEIHEDHHYTVVQPIEVTENLPDKHTHNLVSVEHKTVDHRNRQAIRDQLAAEAARFKNTTITHEATRSSYTGPEISSEHVHHHIHEHIQPVLHKEVLAHEYIHTTIPVHETHHVEAQHHGTTVLPSITLEEFRAKKGIWNGRKERRVSEYDGCPELYEKKLHEERAKLGENSPAQAV</sequence>
<feature type="region of interest" description="Disordered" evidence="1">
    <location>
        <begin position="42"/>
        <end position="127"/>
    </location>
</feature>
<reference evidence="2" key="1">
    <citation type="journal article" date="2021" name="Nat. Commun.">
        <title>Genetic determinants of endophytism in the Arabidopsis root mycobiome.</title>
        <authorList>
            <person name="Mesny F."/>
            <person name="Miyauchi S."/>
            <person name="Thiergart T."/>
            <person name="Pickel B."/>
            <person name="Atanasova L."/>
            <person name="Karlsson M."/>
            <person name="Huettel B."/>
            <person name="Barry K.W."/>
            <person name="Haridas S."/>
            <person name="Chen C."/>
            <person name="Bauer D."/>
            <person name="Andreopoulos W."/>
            <person name="Pangilinan J."/>
            <person name="LaButti K."/>
            <person name="Riley R."/>
            <person name="Lipzen A."/>
            <person name="Clum A."/>
            <person name="Drula E."/>
            <person name="Henrissat B."/>
            <person name="Kohler A."/>
            <person name="Grigoriev I.V."/>
            <person name="Martin F.M."/>
            <person name="Hacquard S."/>
        </authorList>
    </citation>
    <scope>NUCLEOTIDE SEQUENCE</scope>
    <source>
        <strain evidence="2">MPI-CAGE-AT-0016</strain>
    </source>
</reference>
<dbReference type="EMBL" id="JAGPXD010000003">
    <property type="protein sequence ID" value="KAH7362760.1"/>
    <property type="molecule type" value="Genomic_DNA"/>
</dbReference>
<dbReference type="PANTHER" id="PTHR38703">
    <property type="entry name" value="CHROMOSOME 8, WHOLE GENOME SHOTGUN SEQUENCE"/>
    <property type="match status" value="1"/>
</dbReference>
<accession>A0A8K0X5F7</accession>